<proteinExistence type="predicted"/>
<keyword evidence="1" id="KW-0863">Zinc-finger</keyword>
<dbReference type="AlphaFoldDB" id="A0AAD9PTT8"/>
<dbReference type="Proteomes" id="UP001249851">
    <property type="component" value="Unassembled WGS sequence"/>
</dbReference>
<organism evidence="3 4">
    <name type="scientific">Acropora cervicornis</name>
    <name type="common">Staghorn coral</name>
    <dbReference type="NCBI Taxonomy" id="6130"/>
    <lineage>
        <taxon>Eukaryota</taxon>
        <taxon>Metazoa</taxon>
        <taxon>Cnidaria</taxon>
        <taxon>Anthozoa</taxon>
        <taxon>Hexacorallia</taxon>
        <taxon>Scleractinia</taxon>
        <taxon>Astrocoeniina</taxon>
        <taxon>Acroporidae</taxon>
        <taxon>Acropora</taxon>
    </lineage>
</organism>
<feature type="domain" description="C2H2-type" evidence="2">
    <location>
        <begin position="98"/>
        <end position="126"/>
    </location>
</feature>
<comment type="caution">
    <text evidence="3">The sequence shown here is derived from an EMBL/GenBank/DDBJ whole genome shotgun (WGS) entry which is preliminary data.</text>
</comment>
<protein>
    <recommendedName>
        <fullName evidence="2">C2H2-type domain-containing protein</fullName>
    </recommendedName>
</protein>
<evidence type="ECO:0000259" key="2">
    <source>
        <dbReference type="PROSITE" id="PS50157"/>
    </source>
</evidence>
<sequence>MKLKPVRGKRIALRVSNKVPYTVIFSKAIEKWKVYQSQLYIEEEEEYLLAYEDGKQAQFLPGTVKFFSLPRYHEEIGKDHSKNPPTLPKTVGESSKLVKCRHCNESFTGQKYLNSHVRFKHFDKSSLQAKPSEEFTQPLIPTLNVNGSEVSHEEDHVLVLESNPIDTKKPENRHGQKLQLNKKKHNTGSMKVGRQRRKLVGEKAKCSEKYPLAANRVVLKFKLQREKGCKVSKLWIKKKMKAKIETYYGGCF</sequence>
<keyword evidence="1" id="KW-0862">Zinc</keyword>
<name>A0AAD9PTT8_ACRCE</name>
<reference evidence="3" key="1">
    <citation type="journal article" date="2023" name="G3 (Bethesda)">
        <title>Whole genome assembly and annotation of the endangered Caribbean coral Acropora cervicornis.</title>
        <authorList>
            <person name="Selwyn J.D."/>
            <person name="Vollmer S.V."/>
        </authorList>
    </citation>
    <scope>NUCLEOTIDE SEQUENCE</scope>
    <source>
        <strain evidence="3">K2</strain>
    </source>
</reference>
<accession>A0AAD9PTT8</accession>
<dbReference type="PROSITE" id="PS00028">
    <property type="entry name" value="ZINC_FINGER_C2H2_1"/>
    <property type="match status" value="1"/>
</dbReference>
<evidence type="ECO:0000313" key="3">
    <source>
        <dbReference type="EMBL" id="KAK2548984.1"/>
    </source>
</evidence>
<gene>
    <name evidence="3" type="ORF">P5673_030605</name>
</gene>
<dbReference type="GO" id="GO:0008270">
    <property type="term" value="F:zinc ion binding"/>
    <property type="evidence" value="ECO:0007669"/>
    <property type="project" value="UniProtKB-KW"/>
</dbReference>
<keyword evidence="4" id="KW-1185">Reference proteome</keyword>
<evidence type="ECO:0000313" key="4">
    <source>
        <dbReference type="Proteomes" id="UP001249851"/>
    </source>
</evidence>
<keyword evidence="1" id="KW-0479">Metal-binding</keyword>
<dbReference type="InterPro" id="IPR013087">
    <property type="entry name" value="Znf_C2H2_type"/>
</dbReference>
<dbReference type="PROSITE" id="PS50157">
    <property type="entry name" value="ZINC_FINGER_C2H2_2"/>
    <property type="match status" value="1"/>
</dbReference>
<reference evidence="3" key="2">
    <citation type="journal article" date="2023" name="Science">
        <title>Genomic signatures of disease resistance in endangered staghorn corals.</title>
        <authorList>
            <person name="Vollmer S.V."/>
            <person name="Selwyn J.D."/>
            <person name="Despard B.A."/>
            <person name="Roesel C.L."/>
        </authorList>
    </citation>
    <scope>NUCLEOTIDE SEQUENCE</scope>
    <source>
        <strain evidence="3">K2</strain>
    </source>
</reference>
<dbReference type="EMBL" id="JARQWQ010000133">
    <property type="protein sequence ID" value="KAK2548984.1"/>
    <property type="molecule type" value="Genomic_DNA"/>
</dbReference>
<evidence type="ECO:0000256" key="1">
    <source>
        <dbReference type="PROSITE-ProRule" id="PRU00042"/>
    </source>
</evidence>